<dbReference type="InterPro" id="IPR019819">
    <property type="entry name" value="Carboxylesterase_B_CS"/>
</dbReference>
<accession>A0A815JCY6</accession>
<dbReference type="InterPro" id="IPR029058">
    <property type="entry name" value="AB_hydrolase_fold"/>
</dbReference>
<dbReference type="GO" id="GO:0016787">
    <property type="term" value="F:hydrolase activity"/>
    <property type="evidence" value="ECO:0007669"/>
    <property type="project" value="UniProtKB-KW"/>
</dbReference>
<sequence length="628" mass="69640">MLPYLYAMFLLWLFGGLLIRTVSGLQGTIYPFANESIDTPIVSTTSGRFAGLTIRQTNVWIGIPYAASPVGLLRWQKSQPYVKNDSQNDTVRNATYYSPSCPQTIREGGSSGPFDEDCLYLNIWAPHTPPPSTSTGYPVMLWLHGGALQEGSSTQIVYDGLSWTNAAIQVNKSFIMVSINYRLNVFGFFAQSALIDDNGQTIANQGLSDQRMAMKWIQDNIGYFGGDKNKITLAGQSSGSTSVCIHIVSPLSIGLFHAAILESGSCDTVSYMFDKQFAYSTANDLALRVGCNMTDSIQQLACLRTINSSLLFTNAINVSIPLLTSPPFKNLIKLGQVFPFNVILDGIEIPIHPLQAFLSSAFNHVPTLLGANQDEFVLRLLYEEYFHPPINAEDYLTRVLPIATYNQSDIATQYNLSVFSGNYSEAFIALMSQGMYLCAARRMAGYMAEQSTYLYTYNHAPEFYFLSLPTLIVRPGAYHSSESFNLFQTLAPSLYGNQMFLSDEFNLATSIRRYWTNMITKHQPNDDDDNDNMNPIWPQYSSLTDQTIVLDKNITTATFIGIYANCDIVSAGHVKIFGEYLGFNATCAAGNQCFIINSTLSTSTTSQTTSIHFPNMTLSTKGYFISKK</sequence>
<feature type="signal peptide" evidence="3">
    <location>
        <begin position="1"/>
        <end position="24"/>
    </location>
</feature>
<comment type="similarity">
    <text evidence="1 3">Belongs to the type-B carboxylesterase/lipase family.</text>
</comment>
<dbReference type="SUPFAM" id="SSF53474">
    <property type="entry name" value="alpha/beta-Hydrolases"/>
    <property type="match status" value="1"/>
</dbReference>
<dbReference type="PROSITE" id="PS00122">
    <property type="entry name" value="CARBOXYLESTERASE_B_1"/>
    <property type="match status" value="1"/>
</dbReference>
<feature type="domain" description="Carboxylesterase type B" evidence="4">
    <location>
        <begin position="39"/>
        <end position="555"/>
    </location>
</feature>
<comment type="caution">
    <text evidence="5">The sequence shown here is derived from an EMBL/GenBank/DDBJ whole genome shotgun (WGS) entry which is preliminary data.</text>
</comment>
<evidence type="ECO:0000259" key="4">
    <source>
        <dbReference type="Pfam" id="PF00135"/>
    </source>
</evidence>
<dbReference type="AlphaFoldDB" id="A0A815JCY6"/>
<proteinExistence type="inferred from homology"/>
<dbReference type="PROSITE" id="PS00941">
    <property type="entry name" value="CARBOXYLESTERASE_B_2"/>
    <property type="match status" value="1"/>
</dbReference>
<protein>
    <recommendedName>
        <fullName evidence="3">Carboxylic ester hydrolase</fullName>
        <ecNumber evidence="3">3.1.1.-</ecNumber>
    </recommendedName>
</protein>
<feature type="chain" id="PRO_5033110396" description="Carboxylic ester hydrolase" evidence="3">
    <location>
        <begin position="25"/>
        <end position="628"/>
    </location>
</feature>
<evidence type="ECO:0000313" key="6">
    <source>
        <dbReference type="Proteomes" id="UP000663864"/>
    </source>
</evidence>
<dbReference type="InterPro" id="IPR019826">
    <property type="entry name" value="Carboxylesterase_B_AS"/>
</dbReference>
<evidence type="ECO:0000313" key="5">
    <source>
        <dbReference type="EMBL" id="CAF1377895.1"/>
    </source>
</evidence>
<dbReference type="InterPro" id="IPR050309">
    <property type="entry name" value="Type-B_Carboxylest/Lipase"/>
</dbReference>
<dbReference type="EMBL" id="CAJNOT010003330">
    <property type="protein sequence ID" value="CAF1377895.1"/>
    <property type="molecule type" value="Genomic_DNA"/>
</dbReference>
<evidence type="ECO:0000256" key="1">
    <source>
        <dbReference type="ARBA" id="ARBA00005964"/>
    </source>
</evidence>
<keyword evidence="2 3" id="KW-0378">Hydrolase</keyword>
<evidence type="ECO:0000256" key="3">
    <source>
        <dbReference type="RuleBase" id="RU361235"/>
    </source>
</evidence>
<dbReference type="Pfam" id="PF00135">
    <property type="entry name" value="COesterase"/>
    <property type="match status" value="1"/>
</dbReference>
<organism evidence="5 6">
    <name type="scientific">Rotaria sordida</name>
    <dbReference type="NCBI Taxonomy" id="392033"/>
    <lineage>
        <taxon>Eukaryota</taxon>
        <taxon>Metazoa</taxon>
        <taxon>Spiralia</taxon>
        <taxon>Gnathifera</taxon>
        <taxon>Rotifera</taxon>
        <taxon>Eurotatoria</taxon>
        <taxon>Bdelloidea</taxon>
        <taxon>Philodinida</taxon>
        <taxon>Philodinidae</taxon>
        <taxon>Rotaria</taxon>
    </lineage>
</organism>
<dbReference type="Proteomes" id="UP000663864">
    <property type="component" value="Unassembled WGS sequence"/>
</dbReference>
<gene>
    <name evidence="5" type="ORF">ZHD862_LOCUS31959</name>
</gene>
<dbReference type="EC" id="3.1.1.-" evidence="3"/>
<reference evidence="5" key="1">
    <citation type="submission" date="2021-02" db="EMBL/GenBank/DDBJ databases">
        <authorList>
            <person name="Nowell W R."/>
        </authorList>
    </citation>
    <scope>NUCLEOTIDE SEQUENCE</scope>
</reference>
<dbReference type="InterPro" id="IPR002018">
    <property type="entry name" value="CarbesteraseB"/>
</dbReference>
<evidence type="ECO:0000256" key="2">
    <source>
        <dbReference type="ARBA" id="ARBA00022801"/>
    </source>
</evidence>
<name>A0A815JCY6_9BILA</name>
<dbReference type="Gene3D" id="3.40.50.1820">
    <property type="entry name" value="alpha/beta hydrolase"/>
    <property type="match status" value="1"/>
</dbReference>
<keyword evidence="3" id="KW-0732">Signal</keyword>
<dbReference type="PANTHER" id="PTHR11559">
    <property type="entry name" value="CARBOXYLESTERASE"/>
    <property type="match status" value="1"/>
</dbReference>